<evidence type="ECO:0000256" key="3">
    <source>
        <dbReference type="ARBA" id="ARBA00022692"/>
    </source>
</evidence>
<comment type="caution">
    <text evidence="7">The sequence shown here is derived from an EMBL/GenBank/DDBJ whole genome shotgun (WGS) entry which is preliminary data.</text>
</comment>
<comment type="similarity">
    <text evidence="2">Belongs to the autoinducer-2 exporter (AI-2E) (TC 2.A.86) family.</text>
</comment>
<keyword evidence="5 6" id="KW-0472">Membrane</keyword>
<accession>A0A4Q0XST6</accession>
<proteinExistence type="inferred from homology"/>
<feature type="transmembrane region" description="Helical" evidence="6">
    <location>
        <begin position="54"/>
        <end position="83"/>
    </location>
</feature>
<keyword evidence="3 6" id="KW-0812">Transmembrane</keyword>
<sequence>MKPQHFLLGIAAIVLYFLADLFQPFLKAILVALLLAIATNSIFNFVLFRFKNRLFSSVFMTLFLGAVFFIPLMYFIFSFINYVNHMDKQAIMNMYDFTLEVVNRLPNEYAFIKEHLNRSLEQINIATMLEKTISFGALLGKNSARFMIDMVLILTFYFFMNLYNKEFSSFIIELIPLNHEDSKALFNESSNVMSIVLYSILVTAIFEGFLFGFFINLFGYDGILYGVLYGFASLIPIIGGALMWLPVALYEMFTGSLYNAIYIALYSIIIISIIADTFIKPMIIKYINKRVVKTPTAINELLIFFSIVAGLSTIGFWGMIIGPALVTFFISIMQLIKKQNKLNAQTEV</sequence>
<dbReference type="EMBL" id="PDKN01000006">
    <property type="protein sequence ID" value="RXJ56285.1"/>
    <property type="molecule type" value="Genomic_DNA"/>
</dbReference>
<dbReference type="Proteomes" id="UP000290657">
    <property type="component" value="Unassembled WGS sequence"/>
</dbReference>
<dbReference type="PANTHER" id="PTHR21716:SF4">
    <property type="entry name" value="TRANSMEMBRANE PROTEIN 245"/>
    <property type="match status" value="1"/>
</dbReference>
<name>A0A4Q0XST6_9BACT</name>
<dbReference type="RefSeq" id="WP_128996628.1">
    <property type="nucleotide sequence ID" value="NZ_PDKN01000006.1"/>
</dbReference>
<dbReference type="OrthoDB" id="5348369at2"/>
<feature type="transmembrane region" description="Helical" evidence="6">
    <location>
        <begin position="146"/>
        <end position="163"/>
    </location>
</feature>
<feature type="transmembrane region" description="Helical" evidence="6">
    <location>
        <begin position="29"/>
        <end position="48"/>
    </location>
</feature>
<feature type="transmembrane region" description="Helical" evidence="6">
    <location>
        <begin position="6"/>
        <end position="22"/>
    </location>
</feature>
<keyword evidence="8" id="KW-1185">Reference proteome</keyword>
<evidence type="ECO:0000313" key="7">
    <source>
        <dbReference type="EMBL" id="RXJ56285.1"/>
    </source>
</evidence>
<feature type="transmembrane region" description="Helical" evidence="6">
    <location>
        <begin position="257"/>
        <end position="279"/>
    </location>
</feature>
<evidence type="ECO:0000256" key="4">
    <source>
        <dbReference type="ARBA" id="ARBA00022989"/>
    </source>
</evidence>
<evidence type="ECO:0000256" key="6">
    <source>
        <dbReference type="SAM" id="Phobius"/>
    </source>
</evidence>
<keyword evidence="4 6" id="KW-1133">Transmembrane helix</keyword>
<feature type="transmembrane region" description="Helical" evidence="6">
    <location>
        <begin position="222"/>
        <end position="245"/>
    </location>
</feature>
<dbReference type="Pfam" id="PF01594">
    <property type="entry name" value="AI-2E_transport"/>
    <property type="match status" value="1"/>
</dbReference>
<dbReference type="GO" id="GO:0016020">
    <property type="term" value="C:membrane"/>
    <property type="evidence" value="ECO:0007669"/>
    <property type="project" value="UniProtKB-SubCell"/>
</dbReference>
<feature type="transmembrane region" description="Helical" evidence="6">
    <location>
        <begin position="316"/>
        <end position="336"/>
    </location>
</feature>
<reference evidence="7 8" key="1">
    <citation type="submission" date="2017-10" db="EMBL/GenBank/DDBJ databases">
        <title>Genomics of the genus Arcobacter.</title>
        <authorList>
            <person name="Perez-Cataluna A."/>
            <person name="Figueras M.J."/>
        </authorList>
    </citation>
    <scope>NUCLEOTIDE SEQUENCE [LARGE SCALE GENOMIC DNA]</scope>
    <source>
        <strain evidence="7 8">CECT 8987</strain>
    </source>
</reference>
<evidence type="ECO:0000313" key="8">
    <source>
        <dbReference type="Proteomes" id="UP000290657"/>
    </source>
</evidence>
<protein>
    <submittedName>
        <fullName evidence="7">AI-2E family transporter</fullName>
    </submittedName>
</protein>
<evidence type="ECO:0000256" key="2">
    <source>
        <dbReference type="ARBA" id="ARBA00009773"/>
    </source>
</evidence>
<comment type="subcellular location">
    <subcellularLocation>
        <location evidence="1">Membrane</location>
        <topology evidence="1">Multi-pass membrane protein</topology>
    </subcellularLocation>
</comment>
<evidence type="ECO:0000256" key="1">
    <source>
        <dbReference type="ARBA" id="ARBA00004141"/>
    </source>
</evidence>
<dbReference type="AlphaFoldDB" id="A0A4Q0XST6"/>
<organism evidence="7 8">
    <name type="scientific">Candidatus Marinarcus aquaticus</name>
    <dbReference type="NCBI Taxonomy" id="2044504"/>
    <lineage>
        <taxon>Bacteria</taxon>
        <taxon>Pseudomonadati</taxon>
        <taxon>Campylobacterota</taxon>
        <taxon>Epsilonproteobacteria</taxon>
        <taxon>Campylobacterales</taxon>
        <taxon>Arcobacteraceae</taxon>
        <taxon>Candidatus Marinarcus</taxon>
    </lineage>
</organism>
<dbReference type="InterPro" id="IPR002549">
    <property type="entry name" value="AI-2E-like"/>
</dbReference>
<dbReference type="PANTHER" id="PTHR21716">
    <property type="entry name" value="TRANSMEMBRANE PROTEIN"/>
    <property type="match status" value="1"/>
</dbReference>
<evidence type="ECO:0000256" key="5">
    <source>
        <dbReference type="ARBA" id="ARBA00023136"/>
    </source>
</evidence>
<gene>
    <name evidence="7" type="ORF">CRV04_09595</name>
</gene>
<feature type="transmembrane region" description="Helical" evidence="6">
    <location>
        <begin position="195"/>
        <end position="215"/>
    </location>
</feature>